<accession>A0A1F5ZHH5</accession>
<name>A0A1F5ZHH5_9BACT</name>
<feature type="compositionally biased region" description="Low complexity" evidence="2">
    <location>
        <begin position="110"/>
        <end position="123"/>
    </location>
</feature>
<dbReference type="STRING" id="1798370.A2Z00_05430"/>
<keyword evidence="3" id="KW-0472">Membrane</keyword>
<evidence type="ECO:0000313" key="5">
    <source>
        <dbReference type="Proteomes" id="UP000177268"/>
    </source>
</evidence>
<feature type="compositionally biased region" description="Low complexity" evidence="2">
    <location>
        <begin position="164"/>
        <end position="179"/>
    </location>
</feature>
<keyword evidence="1" id="KW-0175">Coiled coil</keyword>
<keyword evidence="3" id="KW-1133">Transmembrane helix</keyword>
<keyword evidence="3" id="KW-0812">Transmembrane</keyword>
<feature type="region of interest" description="Disordered" evidence="2">
    <location>
        <begin position="164"/>
        <end position="188"/>
    </location>
</feature>
<feature type="transmembrane region" description="Helical" evidence="3">
    <location>
        <begin position="54"/>
        <end position="74"/>
    </location>
</feature>
<dbReference type="InterPro" id="IPR024414">
    <property type="entry name" value="Uncharacterised_PrgI"/>
</dbReference>
<evidence type="ECO:0000256" key="3">
    <source>
        <dbReference type="SAM" id="Phobius"/>
    </source>
</evidence>
<dbReference type="EMBL" id="MFIZ01000016">
    <property type="protein sequence ID" value="OGG11774.1"/>
    <property type="molecule type" value="Genomic_DNA"/>
</dbReference>
<organism evidence="4 5">
    <name type="scientific">Candidatus Gottesmanbacteria bacterium RBG_13_45_10</name>
    <dbReference type="NCBI Taxonomy" id="1798370"/>
    <lineage>
        <taxon>Bacteria</taxon>
        <taxon>Candidatus Gottesmaniibacteriota</taxon>
    </lineage>
</organism>
<gene>
    <name evidence="4" type="ORF">A2Z00_05430</name>
</gene>
<dbReference type="Pfam" id="PF12666">
    <property type="entry name" value="PrgI"/>
    <property type="match status" value="1"/>
</dbReference>
<evidence type="ECO:0000256" key="1">
    <source>
        <dbReference type="SAM" id="Coils"/>
    </source>
</evidence>
<proteinExistence type="predicted"/>
<reference evidence="4 5" key="1">
    <citation type="journal article" date="2016" name="Nat. Commun.">
        <title>Thousands of microbial genomes shed light on interconnected biogeochemical processes in an aquifer system.</title>
        <authorList>
            <person name="Anantharaman K."/>
            <person name="Brown C.T."/>
            <person name="Hug L.A."/>
            <person name="Sharon I."/>
            <person name="Castelle C.J."/>
            <person name="Probst A.J."/>
            <person name="Thomas B.C."/>
            <person name="Singh A."/>
            <person name="Wilkins M.J."/>
            <person name="Karaoz U."/>
            <person name="Brodie E.L."/>
            <person name="Williams K.H."/>
            <person name="Hubbard S.S."/>
            <person name="Banfield J.F."/>
        </authorList>
    </citation>
    <scope>NUCLEOTIDE SEQUENCE [LARGE SCALE GENOMIC DNA]</scope>
</reference>
<comment type="caution">
    <text evidence="4">The sequence shown here is derived from an EMBL/GenBank/DDBJ whole genome shotgun (WGS) entry which is preliminary data.</text>
</comment>
<dbReference type="AlphaFoldDB" id="A0A1F5ZHH5"/>
<dbReference type="SUPFAM" id="SSF49464">
    <property type="entry name" value="Carboxypeptidase regulatory domain-like"/>
    <property type="match status" value="1"/>
</dbReference>
<feature type="region of interest" description="Disordered" evidence="2">
    <location>
        <begin position="306"/>
        <end position="341"/>
    </location>
</feature>
<dbReference type="Proteomes" id="UP000177268">
    <property type="component" value="Unassembled WGS sequence"/>
</dbReference>
<dbReference type="InterPro" id="IPR008969">
    <property type="entry name" value="CarboxyPept-like_regulatory"/>
</dbReference>
<evidence type="ECO:0000256" key="2">
    <source>
        <dbReference type="SAM" id="MobiDB-lite"/>
    </source>
</evidence>
<feature type="compositionally biased region" description="Low complexity" evidence="2">
    <location>
        <begin position="306"/>
        <end position="338"/>
    </location>
</feature>
<feature type="region of interest" description="Disordered" evidence="2">
    <location>
        <begin position="101"/>
        <end position="150"/>
    </location>
</feature>
<feature type="compositionally biased region" description="Pro residues" evidence="2">
    <location>
        <begin position="124"/>
        <end position="140"/>
    </location>
</feature>
<sequence length="468" mass="51222">MCRRIGMEQHPVPQNVTTFQFRLIGDMTIKQFGYLAGGAILAYISYKLPLPFFFTWPLAITFAMGGFGFAFVPIEERPMDIWVMSFIKSVYSPTQFVWHKAPPAPPQPAQPARAATQPGLTKPTPAPAFPTSPTPIPHPVNPQTTTGKPKTDILQSLFGVKPSTQITPTLPTLPQQKPTGGSVLSSQPRQNPFDWLIGMFMGKPKPPTGNASFFPQNTPSVPMPSVTGKHFDLSPPPIVSRPSPKIIAETQEKEHALEHKVQELKSELETKTMTESRILELQKQLTEVLGERERMEKELAALRKQVVPPSAPAAAPQKPPQTQTHGAAPPSAASVASPKQPTVKIITPEGAVRAGLPKLTTFPNVVTGIVKDSEHNLLPGVLVTVKDREGLPLRALKTNRIGQFAASTPLSNGVYFIEIEDPRSRYSFDRVQITFNGTVVPALEIIAKSQKEISRAKLEKELFGNQKS</sequence>
<protein>
    <submittedName>
        <fullName evidence="4">Uncharacterized protein</fullName>
    </submittedName>
</protein>
<feature type="coiled-coil region" evidence="1">
    <location>
        <begin position="247"/>
        <end position="305"/>
    </location>
</feature>
<evidence type="ECO:0000313" key="4">
    <source>
        <dbReference type="EMBL" id="OGG11774.1"/>
    </source>
</evidence>